<keyword evidence="3" id="KW-1185">Reference proteome</keyword>
<dbReference type="Proteomes" id="UP001501867">
    <property type="component" value="Unassembled WGS sequence"/>
</dbReference>
<comment type="caution">
    <text evidence="2">The sequence shown here is derived from an EMBL/GenBank/DDBJ whole genome shotgun (WGS) entry which is preliminary data.</text>
</comment>
<dbReference type="PROSITE" id="PS51257">
    <property type="entry name" value="PROKAR_LIPOPROTEIN"/>
    <property type="match status" value="1"/>
</dbReference>
<sequence length="81" mass="7817">MRRVRWGEVLLSALAAVGCAVAAMAGVAALGLHLLDADVQGGRLGADDRGRGGGGGGAGRAGRASGRVGPLVPALSRGGSR</sequence>
<evidence type="ECO:0000313" key="3">
    <source>
        <dbReference type="Proteomes" id="UP001501867"/>
    </source>
</evidence>
<gene>
    <name evidence="2" type="ORF">GCM10010302_16470</name>
</gene>
<name>A0ABN0V7W0_9ACTN</name>
<accession>A0ABN0V7W0</accession>
<feature type="region of interest" description="Disordered" evidence="1">
    <location>
        <begin position="45"/>
        <end position="81"/>
    </location>
</feature>
<proteinExistence type="predicted"/>
<reference evidence="3" key="1">
    <citation type="journal article" date="2019" name="Int. J. Syst. Evol. Microbiol.">
        <title>The Global Catalogue of Microorganisms (GCM) 10K type strain sequencing project: providing services to taxonomists for standard genome sequencing and annotation.</title>
        <authorList>
            <consortium name="The Broad Institute Genomics Platform"/>
            <consortium name="The Broad Institute Genome Sequencing Center for Infectious Disease"/>
            <person name="Wu L."/>
            <person name="Ma J."/>
        </authorList>
    </citation>
    <scope>NUCLEOTIDE SEQUENCE [LARGE SCALE GENOMIC DNA]</scope>
    <source>
        <strain evidence="3">JCM 4505</strain>
    </source>
</reference>
<dbReference type="RefSeq" id="WP_344154753.1">
    <property type="nucleotide sequence ID" value="NZ_BAAABV010000010.1"/>
</dbReference>
<evidence type="ECO:0000256" key="1">
    <source>
        <dbReference type="SAM" id="MobiDB-lite"/>
    </source>
</evidence>
<protein>
    <submittedName>
        <fullName evidence="2">Uncharacterized protein</fullName>
    </submittedName>
</protein>
<evidence type="ECO:0000313" key="2">
    <source>
        <dbReference type="EMBL" id="GAA0279458.1"/>
    </source>
</evidence>
<organism evidence="2 3">
    <name type="scientific">Streptomyces polychromogenes</name>
    <dbReference type="NCBI Taxonomy" id="67342"/>
    <lineage>
        <taxon>Bacteria</taxon>
        <taxon>Bacillati</taxon>
        <taxon>Actinomycetota</taxon>
        <taxon>Actinomycetes</taxon>
        <taxon>Kitasatosporales</taxon>
        <taxon>Streptomycetaceae</taxon>
        <taxon>Streptomyces</taxon>
    </lineage>
</organism>
<dbReference type="EMBL" id="BAAABV010000010">
    <property type="protein sequence ID" value="GAA0279458.1"/>
    <property type="molecule type" value="Genomic_DNA"/>
</dbReference>